<feature type="compositionally biased region" description="Basic and acidic residues" evidence="1">
    <location>
        <begin position="92"/>
        <end position="104"/>
    </location>
</feature>
<dbReference type="RefSeq" id="WP_073129064.1">
    <property type="nucleotide sequence ID" value="NZ_FQZA01000008.1"/>
</dbReference>
<evidence type="ECO:0008006" key="4">
    <source>
        <dbReference type="Google" id="ProtNLM"/>
    </source>
</evidence>
<sequence>MSYYEYRVVPARTDAPRVKGVKGVDARFALAMEESLNAEGLAGWEFQRSETLNVEARRGLLRKPTVSAVTVLVYRRWVETEQAPAAEVETAAPRRADPVARNEPDTPEALATEISQAPYSRAPQGGRGLSAKRTPEGDLHPVPGPDRG</sequence>
<accession>A0A1M6ITT2</accession>
<reference evidence="2 3" key="1">
    <citation type="submission" date="2016-11" db="EMBL/GenBank/DDBJ databases">
        <authorList>
            <person name="Jaros S."/>
            <person name="Januszkiewicz K."/>
            <person name="Wedrychowicz H."/>
        </authorList>
    </citation>
    <scope>NUCLEOTIDE SEQUENCE [LARGE SCALE GENOMIC DNA]</scope>
    <source>
        <strain evidence="2 3">DSM 26892</strain>
    </source>
</reference>
<evidence type="ECO:0000256" key="1">
    <source>
        <dbReference type="SAM" id="MobiDB-lite"/>
    </source>
</evidence>
<feature type="region of interest" description="Disordered" evidence="1">
    <location>
        <begin position="83"/>
        <end position="148"/>
    </location>
</feature>
<dbReference type="Proteomes" id="UP000184040">
    <property type="component" value="Unassembled WGS sequence"/>
</dbReference>
<name>A0A1M6ITT2_9RHOB</name>
<dbReference type="STRING" id="313368.SAMN04488012_108103"/>
<evidence type="ECO:0000313" key="2">
    <source>
        <dbReference type="EMBL" id="SHJ37769.1"/>
    </source>
</evidence>
<keyword evidence="3" id="KW-1185">Reference proteome</keyword>
<organism evidence="2 3">
    <name type="scientific">Palleronia salina</name>
    <dbReference type="NCBI Taxonomy" id="313368"/>
    <lineage>
        <taxon>Bacteria</taxon>
        <taxon>Pseudomonadati</taxon>
        <taxon>Pseudomonadota</taxon>
        <taxon>Alphaproteobacteria</taxon>
        <taxon>Rhodobacterales</taxon>
        <taxon>Roseobacteraceae</taxon>
        <taxon>Palleronia</taxon>
    </lineage>
</organism>
<dbReference type="EMBL" id="FQZA01000008">
    <property type="protein sequence ID" value="SHJ37769.1"/>
    <property type="molecule type" value="Genomic_DNA"/>
</dbReference>
<evidence type="ECO:0000313" key="3">
    <source>
        <dbReference type="Proteomes" id="UP000184040"/>
    </source>
</evidence>
<gene>
    <name evidence="2" type="ORF">SAMN04488012_108103</name>
</gene>
<dbReference type="AlphaFoldDB" id="A0A1M6ITT2"/>
<protein>
    <recommendedName>
        <fullName evidence="4">DUF4177 domain-containing protein</fullName>
    </recommendedName>
</protein>
<proteinExistence type="predicted"/>